<keyword evidence="1" id="KW-0472">Membrane</keyword>
<feature type="transmembrane region" description="Helical" evidence="1">
    <location>
        <begin position="15"/>
        <end position="39"/>
    </location>
</feature>
<dbReference type="STRING" id="265072.Mfla_0108"/>
<dbReference type="EMBL" id="CP000284">
    <property type="protein sequence ID" value="ABE48379.1"/>
    <property type="molecule type" value="Genomic_DNA"/>
</dbReference>
<reference evidence="2 3" key="1">
    <citation type="submission" date="2006-03" db="EMBL/GenBank/DDBJ databases">
        <title>Complete sequence of Methylobacillus flagellatus KT.</title>
        <authorList>
            <consortium name="US DOE Joint Genome Institute"/>
            <person name="Copeland A."/>
            <person name="Lucas S."/>
            <person name="Lapidus A."/>
            <person name="Barry K."/>
            <person name="Detter J.C."/>
            <person name="Glavina del Rio T."/>
            <person name="Hammon N."/>
            <person name="Israni S."/>
            <person name="Dalin E."/>
            <person name="Tice H."/>
            <person name="Pitluck S."/>
            <person name="Brettin T."/>
            <person name="Bruce D."/>
            <person name="Han C."/>
            <person name="Tapia R."/>
            <person name="Saunders E."/>
            <person name="Gilna P."/>
            <person name="Schmutz J."/>
            <person name="Larimer F."/>
            <person name="Land M."/>
            <person name="Kyrpides N."/>
            <person name="Anderson I."/>
            <person name="Richardson P."/>
        </authorList>
    </citation>
    <scope>NUCLEOTIDE SEQUENCE [LARGE SCALE GENOMIC DNA]</scope>
    <source>
        <strain evidence="3">KT / ATCC 51484 / DSM 6875</strain>
    </source>
</reference>
<dbReference type="eggNOG" id="COG3182">
    <property type="taxonomic scope" value="Bacteria"/>
</dbReference>
<evidence type="ECO:0000313" key="2">
    <source>
        <dbReference type="EMBL" id="ABE48379.1"/>
    </source>
</evidence>
<organism evidence="2 3">
    <name type="scientific">Methylobacillus flagellatus (strain ATCC 51484 / DSM 6875 / VKM B-1610 / KT)</name>
    <dbReference type="NCBI Taxonomy" id="265072"/>
    <lineage>
        <taxon>Bacteria</taxon>
        <taxon>Pseudomonadati</taxon>
        <taxon>Pseudomonadota</taxon>
        <taxon>Betaproteobacteria</taxon>
        <taxon>Nitrosomonadales</taxon>
        <taxon>Methylophilaceae</taxon>
        <taxon>Methylobacillus</taxon>
    </lineage>
</organism>
<keyword evidence="3" id="KW-1185">Reference proteome</keyword>
<name>Q1GXG8_METFK</name>
<sequence length="475" mass="53891">MKLFSMRNLHLWHRWLGIALGVLVLLWFISGVVMLFVAYPKLTPEERLPRLEAINTGLAHVAPAQVASMLGGEPDRLRLTMLSGRPLYHAFYQDQWHAIWADNGDKLSVGSEIIRASAQAFLPGASMRNMELIERDQWSISSSLNVYRPLYRVTFSSGDVLYLSSHTAEVVLDTSRSERAWNWLGSIIHWIYFTPLRFDHHQAWRQVVMWLSFPATAMSLIGIWLGIDRLRLRRRYKGGRMTPYRGWAKWHHISGLLAGILCVTWLFSGWISMKPFDMFAGRKLSTEESQHWAGSPHGPLPALPAKMDATDKIGEIEWIYFAGTPILLGLAQNRTWMLDAESGASLAPFATSAFATQASGMLPEARVKAVTRLENGDRYYYGKRMEAVSPVIRIDLDDASATSYYIDPATTRIVVSHDNRSRTYRWLFAALHRLDFAPLDNAEIPRWIVVILFSIGGTILTAAGMVMGWRRLTRA</sequence>
<dbReference type="PANTHER" id="PTHR34219">
    <property type="entry name" value="IRON-REGULATED INNER MEMBRANE PROTEIN-RELATED"/>
    <property type="match status" value="1"/>
</dbReference>
<evidence type="ECO:0000256" key="1">
    <source>
        <dbReference type="SAM" id="Phobius"/>
    </source>
</evidence>
<evidence type="ECO:0008006" key="4">
    <source>
        <dbReference type="Google" id="ProtNLM"/>
    </source>
</evidence>
<dbReference type="KEGG" id="mfa:Mfla_0108"/>
<dbReference type="RefSeq" id="WP_011478476.1">
    <property type="nucleotide sequence ID" value="NC_007947.1"/>
</dbReference>
<dbReference type="PANTHER" id="PTHR34219:SF6">
    <property type="entry name" value="BLR3280 PROTEIN"/>
    <property type="match status" value="1"/>
</dbReference>
<accession>Q1GXG8</accession>
<dbReference type="Pfam" id="PF03929">
    <property type="entry name" value="PepSY_TM"/>
    <property type="match status" value="1"/>
</dbReference>
<feature type="transmembrane region" description="Helical" evidence="1">
    <location>
        <begin position="180"/>
        <end position="196"/>
    </location>
</feature>
<keyword evidence="1" id="KW-1133">Transmembrane helix</keyword>
<feature type="transmembrane region" description="Helical" evidence="1">
    <location>
        <begin position="447"/>
        <end position="469"/>
    </location>
</feature>
<proteinExistence type="predicted"/>
<evidence type="ECO:0000313" key="3">
    <source>
        <dbReference type="Proteomes" id="UP000002440"/>
    </source>
</evidence>
<gene>
    <name evidence="2" type="ordered locus">Mfla_0108</name>
</gene>
<keyword evidence="1" id="KW-0812">Transmembrane</keyword>
<feature type="transmembrane region" description="Helical" evidence="1">
    <location>
        <begin position="248"/>
        <end position="271"/>
    </location>
</feature>
<dbReference type="InterPro" id="IPR005625">
    <property type="entry name" value="PepSY-ass_TM"/>
</dbReference>
<dbReference type="Proteomes" id="UP000002440">
    <property type="component" value="Chromosome"/>
</dbReference>
<dbReference type="AlphaFoldDB" id="Q1GXG8"/>
<dbReference type="HOGENOM" id="CLU_043268_0_0_4"/>
<feature type="transmembrane region" description="Helical" evidence="1">
    <location>
        <begin position="208"/>
        <end position="227"/>
    </location>
</feature>
<protein>
    <recommendedName>
        <fullName evidence="4">PepSY-associated TM helix</fullName>
    </recommendedName>
</protein>